<dbReference type="PANTHER" id="PTHR30352:SF2">
    <property type="entry name" value="ANAEROBIC RIBONUCLEOSIDE-TRIPHOSPHATE REDUCTASE-ACTIVATING PROTEIN"/>
    <property type="match status" value="1"/>
</dbReference>
<dbReference type="SFLD" id="SFLDG01066">
    <property type="entry name" value="organic_radical-activating_enz"/>
    <property type="match status" value="1"/>
</dbReference>
<evidence type="ECO:0000256" key="5">
    <source>
        <dbReference type="ARBA" id="ARBA00023004"/>
    </source>
</evidence>
<gene>
    <name evidence="7" type="ORF">K7C98_04090</name>
</gene>
<evidence type="ECO:0000256" key="4">
    <source>
        <dbReference type="ARBA" id="ARBA00022723"/>
    </source>
</evidence>
<evidence type="ECO:0000256" key="2">
    <source>
        <dbReference type="ARBA" id="ARBA00022485"/>
    </source>
</evidence>
<dbReference type="EMBL" id="JAIRAU010000001">
    <property type="protein sequence ID" value="MBZ5708424.1"/>
    <property type="molecule type" value="Genomic_DNA"/>
</dbReference>
<dbReference type="InterPro" id="IPR012837">
    <property type="entry name" value="NrdG"/>
</dbReference>
<dbReference type="CDD" id="cd01335">
    <property type="entry name" value="Radical_SAM"/>
    <property type="match status" value="1"/>
</dbReference>
<comment type="cofactor">
    <cofactor evidence="1">
        <name>[4Fe-4S] cluster</name>
        <dbReference type="ChEBI" id="CHEBI:49883"/>
    </cofactor>
</comment>
<protein>
    <submittedName>
        <fullName evidence="7">Radical SAM protein</fullName>
    </submittedName>
</protein>
<evidence type="ECO:0000313" key="7">
    <source>
        <dbReference type="EMBL" id="MBZ5708424.1"/>
    </source>
</evidence>
<dbReference type="PANTHER" id="PTHR30352">
    <property type="entry name" value="PYRUVATE FORMATE-LYASE-ACTIVATING ENZYME"/>
    <property type="match status" value="1"/>
</dbReference>
<name>A0ABS7TJN7_9BACT</name>
<dbReference type="InterPro" id="IPR058240">
    <property type="entry name" value="rSAM_sf"/>
</dbReference>
<evidence type="ECO:0000256" key="1">
    <source>
        <dbReference type="ARBA" id="ARBA00001966"/>
    </source>
</evidence>
<dbReference type="InterPro" id="IPR034457">
    <property type="entry name" value="Organic_radical-activating"/>
</dbReference>
<dbReference type="InterPro" id="IPR007197">
    <property type="entry name" value="rSAM"/>
</dbReference>
<keyword evidence="6" id="KW-0411">Iron-sulfur</keyword>
<dbReference type="Pfam" id="PF13353">
    <property type="entry name" value="Fer4_12"/>
    <property type="match status" value="1"/>
</dbReference>
<keyword evidence="5" id="KW-0408">Iron</keyword>
<dbReference type="Proteomes" id="UP001139031">
    <property type="component" value="Unassembled WGS sequence"/>
</dbReference>
<dbReference type="SUPFAM" id="SSF102114">
    <property type="entry name" value="Radical SAM enzymes"/>
    <property type="match status" value="1"/>
</dbReference>
<dbReference type="InterPro" id="IPR013785">
    <property type="entry name" value="Aldolase_TIM"/>
</dbReference>
<organism evidence="7 8">
    <name type="scientific">Nannocystis pusilla</name>
    <dbReference type="NCBI Taxonomy" id="889268"/>
    <lineage>
        <taxon>Bacteria</taxon>
        <taxon>Pseudomonadati</taxon>
        <taxon>Myxococcota</taxon>
        <taxon>Polyangia</taxon>
        <taxon>Nannocystales</taxon>
        <taxon>Nannocystaceae</taxon>
        <taxon>Nannocystis</taxon>
    </lineage>
</organism>
<comment type="caution">
    <text evidence="7">The sequence shown here is derived from an EMBL/GenBank/DDBJ whole genome shotgun (WGS) entry which is preliminary data.</text>
</comment>
<proteinExistence type="predicted"/>
<evidence type="ECO:0000256" key="3">
    <source>
        <dbReference type="ARBA" id="ARBA00022691"/>
    </source>
</evidence>
<sequence length="197" mass="21073">MTAAATIEVAMIVPRTEAEGPGVRYAVWVQGCPLRCPGCCNPEMLAFGGEDAVRRRAADLVEEACDSGSEGVSLLGGEPFAQAEALAPLAEGVRARGLSVMIYSGYTLAELHAQGPAAARLLAATDLLVDGRFEANLRSQKRRFIGSDNQVLHFLTDRYRPDDPKLAGGNTVELRIRGGEITLNGWPLLGPRTRVAR</sequence>
<keyword evidence="4" id="KW-0479">Metal-binding</keyword>
<keyword evidence="8" id="KW-1185">Reference proteome</keyword>
<keyword evidence="2" id="KW-0004">4Fe-4S</keyword>
<dbReference type="SFLD" id="SFLDF00299">
    <property type="entry name" value="anaerobic_ribonucleoside-triph"/>
    <property type="match status" value="1"/>
</dbReference>
<evidence type="ECO:0000256" key="6">
    <source>
        <dbReference type="ARBA" id="ARBA00023014"/>
    </source>
</evidence>
<keyword evidence="3" id="KW-0949">S-adenosyl-L-methionine</keyword>
<evidence type="ECO:0000313" key="8">
    <source>
        <dbReference type="Proteomes" id="UP001139031"/>
    </source>
</evidence>
<dbReference type="SFLD" id="SFLDG01063">
    <property type="entry name" value="activating_enzymes__group_1"/>
    <property type="match status" value="1"/>
</dbReference>
<reference evidence="7" key="1">
    <citation type="submission" date="2021-08" db="EMBL/GenBank/DDBJ databases">
        <authorList>
            <person name="Stevens D.C."/>
        </authorList>
    </citation>
    <scope>NUCLEOTIDE SEQUENCE</scope>
    <source>
        <strain evidence="7">DSM 53165</strain>
    </source>
</reference>
<accession>A0ABS7TJN7</accession>
<dbReference type="Gene3D" id="3.20.20.70">
    <property type="entry name" value="Aldolase class I"/>
    <property type="match status" value="1"/>
</dbReference>
<dbReference type="SFLD" id="SFLDS00029">
    <property type="entry name" value="Radical_SAM"/>
    <property type="match status" value="1"/>
</dbReference>
<dbReference type="RefSeq" id="WP_224190173.1">
    <property type="nucleotide sequence ID" value="NZ_JAIRAU010000001.1"/>
</dbReference>